<name>A0A1C9EHT9_9CAUD</name>
<evidence type="ECO:0000313" key="2">
    <source>
        <dbReference type="Proteomes" id="UP000203073"/>
    </source>
</evidence>
<dbReference type="Proteomes" id="UP000203073">
    <property type="component" value="Segment"/>
</dbReference>
<dbReference type="GeneID" id="29056466"/>
<dbReference type="OrthoDB" id="2201at10239"/>
<dbReference type="RefSeq" id="YP_009289828.1">
    <property type="nucleotide sequence ID" value="NC_031099.1"/>
</dbReference>
<evidence type="ECO:0000313" key="1">
    <source>
        <dbReference type="EMBL" id="AON97312.1"/>
    </source>
</evidence>
<gene>
    <name evidence="1" type="primary">19</name>
    <name evidence="1" type="ORF">SEA_HEDWIG_19</name>
</gene>
<organism evidence="1 2">
    <name type="scientific">Gordonia phage Hedwig</name>
    <dbReference type="NCBI Taxonomy" id="1887648"/>
    <lineage>
        <taxon>Viruses</taxon>
        <taxon>Duplodnaviria</taxon>
        <taxon>Heunggongvirae</taxon>
        <taxon>Uroviricota</taxon>
        <taxon>Caudoviricetes</taxon>
        <taxon>Hedwigvirus</taxon>
        <taxon>Hedwigvirus hedwig</taxon>
    </lineage>
</organism>
<proteinExistence type="predicted"/>
<reference evidence="2" key="1">
    <citation type="submission" date="2016-07" db="EMBL/GenBank/DDBJ databases">
        <authorList>
            <person name="Florea S."/>
            <person name="Webb J.S."/>
            <person name="Jaromczyk J."/>
            <person name="Schardl C.L."/>
        </authorList>
    </citation>
    <scope>NUCLEOTIDE SEQUENCE [LARGE SCALE GENOMIC DNA]</scope>
</reference>
<accession>A0A1C9EHT9</accession>
<protein>
    <submittedName>
        <fullName evidence="1">Minor tail protein</fullName>
    </submittedName>
</protein>
<keyword evidence="2" id="KW-1185">Reference proteome</keyword>
<dbReference type="KEGG" id="vg:29056466"/>
<dbReference type="EMBL" id="KX557279">
    <property type="protein sequence ID" value="AON97312.1"/>
    <property type="molecule type" value="Genomic_DNA"/>
</dbReference>
<sequence>MSKHIEFALLGTDRSRWDIAGPLAPRQGALIAAEQVEGIYDAPIKQEWSETVDGVGGTHEHTTRGVREFALGFHLFEDEYPGPAGRLESNFRMAFSMERDKWDTTFQHTRLVAKTPFLSGVRMLTCQMYDAPEIDLGDDRIDEEYFNVKYLLRAANPMWMGKRKVTEFWTTGSSKTGTIPVSNPTDRPMMLTWILEGVGAEFVIPDPSWTGRPGERVPGGDQADRVIELPKILNSDGGGVTITRERNQVHAKTKSGANYVSRMMGNWVRHEIPPYTPLTELPISVSGAVDGAMAQLVQPRAWSRPWGLEIVGLES</sequence>